<accession>A0A1A8VQS1</accession>
<dbReference type="Proteomes" id="UP000078546">
    <property type="component" value="Unassembled WGS sequence"/>
</dbReference>
<feature type="compositionally biased region" description="Low complexity" evidence="1">
    <location>
        <begin position="307"/>
        <end position="320"/>
    </location>
</feature>
<evidence type="ECO:0000313" key="2">
    <source>
        <dbReference type="EMBL" id="SBS82859.1"/>
    </source>
</evidence>
<protein>
    <submittedName>
        <fullName evidence="2">Uncharacterized protein</fullName>
    </submittedName>
</protein>
<sequence length="406" mass="47776">MNNMKAFVHKQFRKSSENLKEDDEFFIERKQLNALHNYFSHSLLYLERLESVIKNINIMISDLNRSLMSFFENDVNLEIIKHVSYILNTFNDVREQITSHIVNSKSAANNTLEKIKSLQNLCIKKKNLGASIEHYEKKIRKLQMVTSSNQKHLDKVIRNEAKLNMVKSDFIKYHDNIKKGFEIILENKTNKVLFDARKDLEILLCYFSLMNSVSLKLKDPLKELVYNTKTLHLRIFQGAETRNCQGIDLFSSTNMCLNLCFKFHYSDAKKPKLPIDYNFFLEEEDSMNFFSEKKKAYNNQHQDNNLHRSNNHQNNYNNRHNNNHYHNSNHRYNNNQRCYNNPFTNNVPSLENKVCKKAISHDAFPQSYDKKDNSFFKIKNFLGVIDKSSSKAKNSSTSNIAPVFPQ</sequence>
<organism evidence="2 3">
    <name type="scientific">Plasmodium ovale curtisi</name>
    <dbReference type="NCBI Taxonomy" id="864141"/>
    <lineage>
        <taxon>Eukaryota</taxon>
        <taxon>Sar</taxon>
        <taxon>Alveolata</taxon>
        <taxon>Apicomplexa</taxon>
        <taxon>Aconoidasida</taxon>
        <taxon>Haemosporida</taxon>
        <taxon>Plasmodiidae</taxon>
        <taxon>Plasmodium</taxon>
        <taxon>Plasmodium (Plasmodium)</taxon>
    </lineage>
</organism>
<dbReference type="Gene3D" id="1.20.1270.60">
    <property type="entry name" value="Arfaptin homology (AH) domain/BAR domain"/>
    <property type="match status" value="1"/>
</dbReference>
<evidence type="ECO:0000256" key="1">
    <source>
        <dbReference type="SAM" id="MobiDB-lite"/>
    </source>
</evidence>
<reference evidence="3" key="1">
    <citation type="submission" date="2016-05" db="EMBL/GenBank/DDBJ databases">
        <authorList>
            <person name="Naeem Raeece"/>
        </authorList>
    </citation>
    <scope>NUCLEOTIDE SEQUENCE [LARGE SCALE GENOMIC DNA]</scope>
</reference>
<dbReference type="AlphaFoldDB" id="A0A1A8VQS1"/>
<evidence type="ECO:0000313" key="3">
    <source>
        <dbReference type="Proteomes" id="UP000078546"/>
    </source>
</evidence>
<dbReference type="InterPro" id="IPR027267">
    <property type="entry name" value="AH/BAR_dom_sf"/>
</dbReference>
<proteinExistence type="predicted"/>
<feature type="region of interest" description="Disordered" evidence="1">
    <location>
        <begin position="302"/>
        <end position="333"/>
    </location>
</feature>
<dbReference type="EMBL" id="FLQV01000147">
    <property type="protein sequence ID" value="SBS82859.1"/>
    <property type="molecule type" value="Genomic_DNA"/>
</dbReference>
<gene>
    <name evidence="2" type="ORF">POVCU1_008490</name>
</gene>
<name>A0A1A8VQS1_PLAOA</name>